<feature type="transmembrane region" description="Helical" evidence="7">
    <location>
        <begin position="26"/>
        <end position="46"/>
    </location>
</feature>
<feature type="transmembrane region" description="Helical" evidence="7">
    <location>
        <begin position="85"/>
        <end position="106"/>
    </location>
</feature>
<dbReference type="EMBL" id="CP016808">
    <property type="protein sequence ID" value="ANY65508.1"/>
    <property type="molecule type" value="Genomic_DNA"/>
</dbReference>
<evidence type="ECO:0000256" key="1">
    <source>
        <dbReference type="ARBA" id="ARBA00004651"/>
    </source>
</evidence>
<dbReference type="AlphaFoldDB" id="A0A1B2DCS3"/>
<comment type="similarity">
    <text evidence="2">Belongs to the cytochrome c oxidase bacterial subunit 4 family.</text>
</comment>
<gene>
    <name evidence="8" type="ORF">BBD42_02780</name>
</gene>
<dbReference type="InterPro" id="IPR050968">
    <property type="entry name" value="Cytochrome_c_oxidase_bac_sub4"/>
</dbReference>
<keyword evidence="4 7" id="KW-0812">Transmembrane</keyword>
<evidence type="ECO:0000256" key="3">
    <source>
        <dbReference type="ARBA" id="ARBA00022475"/>
    </source>
</evidence>
<dbReference type="InterPro" id="IPR005171">
    <property type="entry name" value="Cyt_c_oxidase_su4_prok"/>
</dbReference>
<evidence type="ECO:0000256" key="7">
    <source>
        <dbReference type="SAM" id="Phobius"/>
    </source>
</evidence>
<keyword evidence="5 7" id="KW-1133">Transmembrane helix</keyword>
<dbReference type="GO" id="GO:0009319">
    <property type="term" value="C:cytochrome o ubiquinol oxidase complex"/>
    <property type="evidence" value="ECO:0007669"/>
    <property type="project" value="TreeGrafter"/>
</dbReference>
<proteinExistence type="inferred from homology"/>
<protein>
    <submittedName>
        <fullName evidence="8">Cytochrome C oxidase subunit IV</fullName>
    </submittedName>
</protein>
<comment type="subcellular location">
    <subcellularLocation>
        <location evidence="1">Cell membrane</location>
        <topology evidence="1">Multi-pass membrane protein</topology>
    </subcellularLocation>
</comment>
<evidence type="ECO:0000256" key="2">
    <source>
        <dbReference type="ARBA" id="ARBA00008079"/>
    </source>
</evidence>
<dbReference type="GO" id="GO:0015990">
    <property type="term" value="P:electron transport coupled proton transport"/>
    <property type="evidence" value="ECO:0007669"/>
    <property type="project" value="TreeGrafter"/>
</dbReference>
<sequence>MASNHSTAEEQQRPVRHNSEGPKKHIIAFIFSILLTLVAFAAVAAGEINKSFIYIIIMGCALLQVFVQMAFWMHMKDRGHVFATVGILMGVFIAFTAFIMAEYWVWW</sequence>
<dbReference type="GO" id="GO:0005886">
    <property type="term" value="C:plasma membrane"/>
    <property type="evidence" value="ECO:0007669"/>
    <property type="project" value="UniProtKB-SubCell"/>
</dbReference>
<dbReference type="GO" id="GO:0019646">
    <property type="term" value="P:aerobic electron transport chain"/>
    <property type="evidence" value="ECO:0007669"/>
    <property type="project" value="TreeGrafter"/>
</dbReference>
<evidence type="ECO:0000256" key="5">
    <source>
        <dbReference type="ARBA" id="ARBA00022989"/>
    </source>
</evidence>
<dbReference type="PANTHER" id="PTHR36835">
    <property type="entry name" value="CYTOCHROME BO(3) UBIQUINOL OXIDASE SUBUNIT 4"/>
    <property type="match status" value="1"/>
</dbReference>
<dbReference type="Pfam" id="PF03626">
    <property type="entry name" value="COX4_pro"/>
    <property type="match status" value="1"/>
</dbReference>
<feature type="transmembrane region" description="Helical" evidence="7">
    <location>
        <begin position="52"/>
        <end position="73"/>
    </location>
</feature>
<evidence type="ECO:0000256" key="4">
    <source>
        <dbReference type="ARBA" id="ARBA00022692"/>
    </source>
</evidence>
<evidence type="ECO:0000256" key="6">
    <source>
        <dbReference type="ARBA" id="ARBA00023136"/>
    </source>
</evidence>
<organism evidence="8">
    <name type="scientific">Paenibacillus sp. BIHB 4019</name>
    <dbReference type="NCBI Taxonomy" id="1870819"/>
    <lineage>
        <taxon>Bacteria</taxon>
        <taxon>Bacillati</taxon>
        <taxon>Bacillota</taxon>
        <taxon>Bacilli</taxon>
        <taxon>Bacillales</taxon>
        <taxon>Paenibacillaceae</taxon>
        <taxon>Paenibacillus</taxon>
    </lineage>
</organism>
<dbReference type="GO" id="GO:0009486">
    <property type="term" value="F:cytochrome bo3 ubiquinol oxidase activity"/>
    <property type="evidence" value="ECO:0007669"/>
    <property type="project" value="TreeGrafter"/>
</dbReference>
<dbReference type="RefSeq" id="WP_099516908.1">
    <property type="nucleotide sequence ID" value="NZ_CP016808.1"/>
</dbReference>
<accession>A0A1B2DCS3</accession>
<dbReference type="PANTHER" id="PTHR36835:SF1">
    <property type="entry name" value="CYTOCHROME BO(3) UBIQUINOL OXIDASE SUBUNIT 4"/>
    <property type="match status" value="1"/>
</dbReference>
<keyword evidence="6 7" id="KW-0472">Membrane</keyword>
<keyword evidence="3" id="KW-1003">Cell membrane</keyword>
<name>A0A1B2DCS3_9BACL</name>
<dbReference type="GO" id="GO:0015078">
    <property type="term" value="F:proton transmembrane transporter activity"/>
    <property type="evidence" value="ECO:0007669"/>
    <property type="project" value="TreeGrafter"/>
</dbReference>
<evidence type="ECO:0000313" key="8">
    <source>
        <dbReference type="EMBL" id="ANY65508.1"/>
    </source>
</evidence>
<reference evidence="8" key="1">
    <citation type="submission" date="2016-08" db="EMBL/GenBank/DDBJ databases">
        <title>Complete Genome Seqeunce of Paenibacillus sp. BIHB 4019 from tea rhizoplane.</title>
        <authorList>
            <person name="Thakur R."/>
            <person name="Swarnkar M.K."/>
            <person name="Gulati A."/>
        </authorList>
    </citation>
    <scope>NUCLEOTIDE SEQUENCE [LARGE SCALE GENOMIC DNA]</scope>
    <source>
        <strain evidence="8">BIHB4019</strain>
    </source>
</reference>